<dbReference type="AlphaFoldDB" id="A0A5M9JHD4"/>
<organism evidence="1 2">
    <name type="scientific">Monilinia fructicola</name>
    <name type="common">Brown rot fungus</name>
    <name type="synonym">Ciboria fructicola</name>
    <dbReference type="NCBI Taxonomy" id="38448"/>
    <lineage>
        <taxon>Eukaryota</taxon>
        <taxon>Fungi</taxon>
        <taxon>Dikarya</taxon>
        <taxon>Ascomycota</taxon>
        <taxon>Pezizomycotina</taxon>
        <taxon>Leotiomycetes</taxon>
        <taxon>Helotiales</taxon>
        <taxon>Sclerotiniaceae</taxon>
        <taxon>Monilinia</taxon>
    </lineage>
</organism>
<accession>A0A5M9JHD4</accession>
<comment type="caution">
    <text evidence="1">The sequence shown here is derived from an EMBL/GenBank/DDBJ whole genome shotgun (WGS) entry which is preliminary data.</text>
</comment>
<sequence length="77" mass="8786">MENILMLEMDCAWIEIPKGGWMDVDGWMGGMGWDGMVVGGLWLWSPEKVQKLNRKERVAFIKIPSTLVPMTGRSDYP</sequence>
<gene>
    <name evidence="1" type="ORF">EYC84_010258</name>
</gene>
<proteinExistence type="predicted"/>
<reference evidence="1 2" key="1">
    <citation type="submission" date="2019-06" db="EMBL/GenBank/DDBJ databases">
        <title>Genome Sequence of the Brown Rot Fungal Pathogen Monilinia fructicola.</title>
        <authorList>
            <person name="De Miccolis Angelini R.M."/>
            <person name="Landi L."/>
            <person name="Abate D."/>
            <person name="Pollastro S."/>
            <person name="Romanazzi G."/>
            <person name="Faretra F."/>
        </authorList>
    </citation>
    <scope>NUCLEOTIDE SEQUENCE [LARGE SCALE GENOMIC DNA]</scope>
    <source>
        <strain evidence="1 2">Mfrc123</strain>
    </source>
</reference>
<name>A0A5M9JHD4_MONFR</name>
<evidence type="ECO:0000313" key="1">
    <source>
        <dbReference type="EMBL" id="KAA8567212.1"/>
    </source>
</evidence>
<evidence type="ECO:0000313" key="2">
    <source>
        <dbReference type="Proteomes" id="UP000322873"/>
    </source>
</evidence>
<dbReference type="Proteomes" id="UP000322873">
    <property type="component" value="Unassembled WGS sequence"/>
</dbReference>
<dbReference type="EMBL" id="VICG01000011">
    <property type="protein sequence ID" value="KAA8567212.1"/>
    <property type="molecule type" value="Genomic_DNA"/>
</dbReference>
<keyword evidence="2" id="KW-1185">Reference proteome</keyword>
<protein>
    <submittedName>
        <fullName evidence="1">Uncharacterized protein</fullName>
    </submittedName>
</protein>